<feature type="binding site" evidence="10">
    <location>
        <position position="316"/>
    </location>
    <ligand>
        <name>a divalent metal cation</name>
        <dbReference type="ChEBI" id="CHEBI:60240"/>
        <note>ligand shared between dimeric partners</note>
    </ligand>
</feature>
<keyword evidence="6 10" id="KW-0560">Oxidoreductase</keyword>
<dbReference type="UniPathway" id="UPA00244">
    <property type="reaction ID" value="UER00312"/>
</dbReference>
<comment type="pathway">
    <text evidence="10">Cofactor biosynthesis; pyridoxine 5'-phosphate biosynthesis; pyridoxine 5'-phosphate from D-erythrose 4-phosphate: step 4/5.</text>
</comment>
<protein>
    <recommendedName>
        <fullName evidence="10">4-hydroxythreonine-4-phosphate dehydrogenase</fullName>
        <ecNumber evidence="10">1.1.1.262</ecNumber>
    </recommendedName>
    <alternativeName>
        <fullName evidence="10">4-(phosphohydroxy)-L-threonine dehydrogenase</fullName>
    </alternativeName>
</protein>
<dbReference type="RefSeq" id="WP_027305599.1">
    <property type="nucleotide sequence ID" value="NZ_CP020867.1"/>
</dbReference>
<dbReference type="Proteomes" id="UP000192902">
    <property type="component" value="Chromosome"/>
</dbReference>
<proteinExistence type="inferred from homology"/>
<organism evidence="11 12">
    <name type="scientific">Campylobacter cuniculorum DSM 23162 = LMG 24588</name>
    <dbReference type="NCBI Taxonomy" id="1121267"/>
    <lineage>
        <taxon>Bacteria</taxon>
        <taxon>Pseudomonadati</taxon>
        <taxon>Campylobacterota</taxon>
        <taxon>Epsilonproteobacteria</taxon>
        <taxon>Campylobacterales</taxon>
        <taxon>Campylobacteraceae</taxon>
        <taxon>Campylobacter</taxon>
    </lineage>
</organism>
<keyword evidence="2 10" id="KW-0479">Metal-binding</keyword>
<comment type="cofactor">
    <cofactor evidence="10">
        <name>Zn(2+)</name>
        <dbReference type="ChEBI" id="CHEBI:29105"/>
    </cofactor>
    <cofactor evidence="10">
        <name>Mg(2+)</name>
        <dbReference type="ChEBI" id="CHEBI:18420"/>
    </cofactor>
    <cofactor evidence="10">
        <name>Co(2+)</name>
        <dbReference type="ChEBI" id="CHEBI:48828"/>
    </cofactor>
</comment>
<feature type="binding site" evidence="10">
    <location>
        <position position="333"/>
    </location>
    <ligand>
        <name>substrate</name>
    </ligand>
</feature>
<dbReference type="GO" id="GO:0008270">
    <property type="term" value="F:zinc ion binding"/>
    <property type="evidence" value="ECO:0007669"/>
    <property type="project" value="UniProtKB-UniRule"/>
</dbReference>
<keyword evidence="7 10" id="KW-0520">NAD</keyword>
<dbReference type="GO" id="GO:0008615">
    <property type="term" value="P:pyridoxine biosynthetic process"/>
    <property type="evidence" value="ECO:0007669"/>
    <property type="project" value="UniProtKB-UniRule"/>
</dbReference>
<dbReference type="STRING" id="1121267.CCUN_0407"/>
<dbReference type="eggNOG" id="COG1995">
    <property type="taxonomic scope" value="Bacteria"/>
</dbReference>
<keyword evidence="1 10" id="KW-0963">Cytoplasm</keyword>
<dbReference type="GO" id="GO:0042823">
    <property type="term" value="P:pyridoxal phosphate biosynthetic process"/>
    <property type="evidence" value="ECO:0007669"/>
    <property type="project" value="UniProtKB-UniRule"/>
</dbReference>
<evidence type="ECO:0000256" key="8">
    <source>
        <dbReference type="ARBA" id="ARBA00023096"/>
    </source>
</evidence>
<dbReference type="EC" id="1.1.1.262" evidence="10"/>
<comment type="catalytic activity">
    <reaction evidence="10">
        <text>4-(phosphooxy)-L-threonine + NAD(+) = 3-amino-2-oxopropyl phosphate + CO2 + NADH</text>
        <dbReference type="Rhea" id="RHEA:32275"/>
        <dbReference type="ChEBI" id="CHEBI:16526"/>
        <dbReference type="ChEBI" id="CHEBI:57279"/>
        <dbReference type="ChEBI" id="CHEBI:57540"/>
        <dbReference type="ChEBI" id="CHEBI:57945"/>
        <dbReference type="ChEBI" id="CHEBI:58452"/>
        <dbReference type="EC" id="1.1.1.262"/>
    </reaction>
</comment>
<dbReference type="KEGG" id="ccun:CCUN_0407"/>
<dbReference type="GO" id="GO:0050570">
    <property type="term" value="F:4-hydroxythreonine-4-phosphate dehydrogenase activity"/>
    <property type="evidence" value="ECO:0007669"/>
    <property type="project" value="UniProtKB-UniRule"/>
</dbReference>
<dbReference type="GO" id="GO:0005737">
    <property type="term" value="C:cytoplasm"/>
    <property type="evidence" value="ECO:0007669"/>
    <property type="project" value="UniProtKB-SubCell"/>
</dbReference>
<feature type="binding site" evidence="10">
    <location>
        <position position="324"/>
    </location>
    <ligand>
        <name>substrate</name>
    </ligand>
</feature>
<reference evidence="11 12" key="1">
    <citation type="submission" date="2017-04" db="EMBL/GenBank/DDBJ databases">
        <title>Complete genome sequence of the Campylobacter cuniculorum type strain LMG24588.</title>
        <authorList>
            <person name="Miller W.G."/>
            <person name="Yee E."/>
            <person name="Revez J."/>
            <person name="Bono J.L."/>
            <person name="Rossi M."/>
        </authorList>
    </citation>
    <scope>NUCLEOTIDE SEQUENCE [LARGE SCALE GENOMIC DNA]</scope>
    <source>
        <strain evidence="11 12">LMG 24588</strain>
    </source>
</reference>
<comment type="similarity">
    <text evidence="10">Belongs to the PdxA family.</text>
</comment>
<dbReference type="InterPro" id="IPR037539">
    <property type="entry name" value="PdxA_epsilonprot"/>
</dbReference>
<dbReference type="GO" id="GO:0050897">
    <property type="term" value="F:cobalt ion binding"/>
    <property type="evidence" value="ECO:0007669"/>
    <property type="project" value="UniProtKB-UniRule"/>
</dbReference>
<keyword evidence="4 10" id="KW-0460">Magnesium</keyword>
<accession>A0A1W6BVD5</accession>
<feature type="binding site" evidence="10">
    <location>
        <position position="176"/>
    </location>
    <ligand>
        <name>a divalent metal cation</name>
        <dbReference type="ChEBI" id="CHEBI:60240"/>
        <note>ligand shared between dimeric partners</note>
    </ligand>
</feature>
<comment type="miscellaneous">
    <text evidence="10">The active site is located at the dimer interface.</text>
</comment>
<evidence type="ECO:0000256" key="5">
    <source>
        <dbReference type="ARBA" id="ARBA00022857"/>
    </source>
</evidence>
<feature type="binding site" evidence="10">
    <location>
        <position position="342"/>
    </location>
    <ligand>
        <name>substrate</name>
    </ligand>
</feature>
<keyword evidence="9 10" id="KW-0170">Cobalt</keyword>
<comment type="subunit">
    <text evidence="10">Homodimer.</text>
</comment>
<evidence type="ECO:0000256" key="3">
    <source>
        <dbReference type="ARBA" id="ARBA00022833"/>
    </source>
</evidence>
<sequence length="386" mass="44479">MKIAVSVGDINGVGIEILIRSHKEISQFCEPYYFVHQKLLNQALKLLNLKLENANLVAFSKAEKQEFNFVKKEKKLNIFSFTSALEFELDCDFEIKAGEIDEKSGAYSFLSFQAANHFVKQHYANALVTLSIHKKAWDKAGIKFKGHTDALRSFYQKNAIMMLGCKELFVGLFTEHIPLNQVSQKIEFKALAEFLRDFYLQTRFKKIGVLAFNPHAGDYGVIGGEEEKIITEAIQFTNAYLNFLQSDLETKKEFLTSIKENKRNNFYEILENKKLKKKLTENFKQKCFYLPYPLVADTAFTKDSLKQCRHFVAMYHDLGLAPLKALYFEKSVNVSLNLPIIRTSVDHGTAFDKAYKNAKINTKSYKEAVNFAIYLAKLRQKHNFEI</sequence>
<evidence type="ECO:0000256" key="4">
    <source>
        <dbReference type="ARBA" id="ARBA00022842"/>
    </source>
</evidence>
<name>A0A1W6BVD5_9BACT</name>
<evidence type="ECO:0000256" key="9">
    <source>
        <dbReference type="ARBA" id="ARBA00023285"/>
    </source>
</evidence>
<dbReference type="NCBIfam" id="NF003040">
    <property type="entry name" value="PRK03946.1"/>
    <property type="match status" value="1"/>
</dbReference>
<dbReference type="PANTHER" id="PTHR30004:SF6">
    <property type="entry name" value="D-THREONATE 4-PHOSPHATE DEHYDROGENASE"/>
    <property type="match status" value="1"/>
</dbReference>
<dbReference type="AlphaFoldDB" id="A0A1W6BVD5"/>
<evidence type="ECO:0000256" key="1">
    <source>
        <dbReference type="ARBA" id="ARBA00022490"/>
    </source>
</evidence>
<feature type="binding site" evidence="10">
    <location>
        <position position="148"/>
    </location>
    <ligand>
        <name>substrate</name>
    </ligand>
</feature>
<evidence type="ECO:0000256" key="7">
    <source>
        <dbReference type="ARBA" id="ARBA00023027"/>
    </source>
</evidence>
<evidence type="ECO:0000256" key="10">
    <source>
        <dbReference type="HAMAP-Rule" id="MF_02086"/>
    </source>
</evidence>
<dbReference type="PANTHER" id="PTHR30004">
    <property type="entry name" value="4-HYDROXYTHREONINE-4-PHOSPHATE DEHYDROGENASE"/>
    <property type="match status" value="1"/>
</dbReference>
<dbReference type="Pfam" id="PF04166">
    <property type="entry name" value="PdxA"/>
    <property type="match status" value="2"/>
</dbReference>
<feature type="binding site" evidence="10">
    <location>
        <position position="147"/>
    </location>
    <ligand>
        <name>substrate</name>
    </ligand>
</feature>
<comment type="function">
    <text evidence="10">Catalyzes the NAD(P)-dependent oxidation of 4-(phosphooxy)-L-threonine (HTP) into 2-amino-3-oxo-4-(phosphooxy)butyric acid which spontaneously decarboxylates to form 3-amino-2-oxopropyl phosphate (AHAP).</text>
</comment>
<feature type="binding site" evidence="10">
    <location>
        <position position="215"/>
    </location>
    <ligand>
        <name>a divalent metal cation</name>
        <dbReference type="ChEBI" id="CHEBI:60240"/>
        <note>ligand shared between dimeric partners</note>
    </ligand>
</feature>
<dbReference type="OrthoDB" id="9801783at2"/>
<dbReference type="Gene3D" id="3.40.718.10">
    <property type="entry name" value="Isopropylmalate Dehydrogenase"/>
    <property type="match status" value="1"/>
</dbReference>
<comment type="subcellular location">
    <subcellularLocation>
        <location evidence="10">Cytoplasm</location>
    </subcellularLocation>
</comment>
<dbReference type="EMBL" id="CP020867">
    <property type="protein sequence ID" value="ARJ56059.1"/>
    <property type="molecule type" value="Genomic_DNA"/>
</dbReference>
<keyword evidence="8 10" id="KW-0664">Pyridoxine biosynthesis</keyword>
<evidence type="ECO:0000313" key="12">
    <source>
        <dbReference type="Proteomes" id="UP000192902"/>
    </source>
</evidence>
<dbReference type="GO" id="GO:0000287">
    <property type="term" value="F:magnesium ion binding"/>
    <property type="evidence" value="ECO:0007669"/>
    <property type="project" value="UniProtKB-UniRule"/>
</dbReference>
<dbReference type="HAMAP" id="MF_02086">
    <property type="entry name" value="PdxA_Epsilonprot"/>
    <property type="match status" value="1"/>
</dbReference>
<keyword evidence="5 10" id="KW-0521">NADP</keyword>
<evidence type="ECO:0000313" key="11">
    <source>
        <dbReference type="EMBL" id="ARJ56059.1"/>
    </source>
</evidence>
<keyword evidence="3 10" id="KW-0862">Zinc</keyword>
<dbReference type="SUPFAM" id="SSF53659">
    <property type="entry name" value="Isocitrate/Isopropylmalate dehydrogenase-like"/>
    <property type="match status" value="1"/>
</dbReference>
<evidence type="ECO:0000256" key="6">
    <source>
        <dbReference type="ARBA" id="ARBA00023002"/>
    </source>
</evidence>
<dbReference type="InterPro" id="IPR005255">
    <property type="entry name" value="PdxA_fam"/>
</dbReference>
<evidence type="ECO:0000256" key="2">
    <source>
        <dbReference type="ARBA" id="ARBA00022723"/>
    </source>
</evidence>
<dbReference type="GO" id="GO:0051287">
    <property type="term" value="F:NAD binding"/>
    <property type="evidence" value="ECO:0007669"/>
    <property type="project" value="InterPro"/>
</dbReference>
<gene>
    <name evidence="10 11" type="primary">pdxA</name>
    <name evidence="11" type="ORF">CCUN_0407</name>
</gene>